<dbReference type="AlphaFoldDB" id="A0A419R0G9"/>
<organism evidence="1 2">
    <name type="scientific">Tsuneonella suprasediminis</name>
    <dbReference type="NCBI Taxonomy" id="2306996"/>
    <lineage>
        <taxon>Bacteria</taxon>
        <taxon>Pseudomonadati</taxon>
        <taxon>Pseudomonadota</taxon>
        <taxon>Alphaproteobacteria</taxon>
        <taxon>Sphingomonadales</taxon>
        <taxon>Erythrobacteraceae</taxon>
        <taxon>Tsuneonella</taxon>
    </lineage>
</organism>
<dbReference type="EMBL" id="RAHJ01000019">
    <property type="protein sequence ID" value="RJX66944.1"/>
    <property type="molecule type" value="Genomic_DNA"/>
</dbReference>
<dbReference type="Proteomes" id="UP000284322">
    <property type="component" value="Unassembled WGS sequence"/>
</dbReference>
<accession>A0A419R0G9</accession>
<gene>
    <name evidence="1" type="ORF">D6858_11380</name>
</gene>
<proteinExistence type="predicted"/>
<dbReference type="RefSeq" id="WP_120110327.1">
    <property type="nucleotide sequence ID" value="NZ_RAHJ01000019.1"/>
</dbReference>
<reference evidence="1 2" key="1">
    <citation type="submission" date="2018-09" db="EMBL/GenBank/DDBJ databases">
        <title>Altererythrobacter sp.Ery1 and Ery12, the genome sequencing of novel strains in genus Alterythrobacter.</title>
        <authorList>
            <person name="Cheng H."/>
            <person name="Wu Y.-H."/>
            <person name="Fang C."/>
            <person name="Xu X.-W."/>
        </authorList>
    </citation>
    <scope>NUCLEOTIDE SEQUENCE [LARGE SCALE GENOMIC DNA]</scope>
    <source>
        <strain evidence="1 2">Ery12</strain>
    </source>
</reference>
<evidence type="ECO:0000313" key="2">
    <source>
        <dbReference type="Proteomes" id="UP000284322"/>
    </source>
</evidence>
<evidence type="ECO:0000313" key="1">
    <source>
        <dbReference type="EMBL" id="RJX66944.1"/>
    </source>
</evidence>
<dbReference type="OrthoDB" id="9814909at2"/>
<name>A0A419R0G9_9SPHN</name>
<protein>
    <recommendedName>
        <fullName evidence="3">Squalene/phytoene synthase</fullName>
    </recommendedName>
</protein>
<evidence type="ECO:0008006" key="3">
    <source>
        <dbReference type="Google" id="ProtNLM"/>
    </source>
</evidence>
<comment type="caution">
    <text evidence="1">The sequence shown here is derived from an EMBL/GenBank/DDBJ whole genome shotgun (WGS) entry which is preliminary data.</text>
</comment>
<keyword evidence="2" id="KW-1185">Reference proteome</keyword>
<sequence>MANDNTSVLDPLAATTFPEERTLALAHMAPALRRALKLYFALDARLARQVAQAREPMLGQIRLAWWRDQLKLPAVERAQGDQILDAVEVMWGSDTNALLALVDGWEELLGEAPLSAAAISQFAAGRAQPLAAFIPQTGKEALVDHVTRAGKRWALVDFAWKTSEPVEHEAALDLARQIEGTVILPRSLRGIQVLDRLACHSLKTETPLLVGRSAAFVALRVGLIGR</sequence>